<dbReference type="SUPFAM" id="SSF48576">
    <property type="entry name" value="Terpenoid synthases"/>
    <property type="match status" value="1"/>
</dbReference>
<reference evidence="6 7" key="1">
    <citation type="submission" date="2020-01" db="EMBL/GenBank/DDBJ databases">
        <title>Genome sequence of Arachis hypogaea, cultivar Shitouqi.</title>
        <authorList>
            <person name="Zhuang W."/>
            <person name="Chen H."/>
            <person name="Varshney R."/>
            <person name="Wang D."/>
            <person name="Ming R."/>
        </authorList>
    </citation>
    <scope>NUCLEOTIDE SEQUENCE [LARGE SCALE GENOMIC DNA]</scope>
    <source>
        <tissue evidence="6">Young leaf</tissue>
    </source>
</reference>
<accession>A0A6B9VC13</accession>
<dbReference type="GO" id="GO:0016114">
    <property type="term" value="P:terpenoid biosynthetic process"/>
    <property type="evidence" value="ECO:0007669"/>
    <property type="project" value="InterPro"/>
</dbReference>
<proteinExistence type="predicted"/>
<evidence type="ECO:0000256" key="1">
    <source>
        <dbReference type="ARBA" id="ARBA00022723"/>
    </source>
</evidence>
<evidence type="ECO:0000256" key="2">
    <source>
        <dbReference type="ARBA" id="ARBA00022842"/>
    </source>
</evidence>
<feature type="domain" description="Terpene synthase metal-binding" evidence="5">
    <location>
        <begin position="80"/>
        <end position="214"/>
    </location>
</feature>
<evidence type="ECO:0000256" key="4">
    <source>
        <dbReference type="SAM" id="MobiDB-lite"/>
    </source>
</evidence>
<organism evidence="6 7">
    <name type="scientific">Arachis hypogaea</name>
    <name type="common">Peanut</name>
    <dbReference type="NCBI Taxonomy" id="3818"/>
    <lineage>
        <taxon>Eukaryota</taxon>
        <taxon>Viridiplantae</taxon>
        <taxon>Streptophyta</taxon>
        <taxon>Embryophyta</taxon>
        <taxon>Tracheophyta</taxon>
        <taxon>Spermatophyta</taxon>
        <taxon>Magnoliopsida</taxon>
        <taxon>eudicotyledons</taxon>
        <taxon>Gunneridae</taxon>
        <taxon>Pentapetalae</taxon>
        <taxon>rosids</taxon>
        <taxon>fabids</taxon>
        <taxon>Fabales</taxon>
        <taxon>Fabaceae</taxon>
        <taxon>Papilionoideae</taxon>
        <taxon>50 kb inversion clade</taxon>
        <taxon>dalbergioids sensu lato</taxon>
        <taxon>Dalbergieae</taxon>
        <taxon>Pterocarpus clade</taxon>
        <taxon>Arachis</taxon>
    </lineage>
</organism>
<keyword evidence="3" id="KW-0456">Lyase</keyword>
<dbReference type="PANTHER" id="PTHR31225">
    <property type="entry name" value="OS04G0344100 PROTEIN-RELATED"/>
    <property type="match status" value="1"/>
</dbReference>
<dbReference type="InterPro" id="IPR050148">
    <property type="entry name" value="Terpene_synthase-like"/>
</dbReference>
<sequence>MRHIYILIGAGAGTGGRKSSGRDSKRVGEGGATHADVEENSHRTHHVTRIHLQSPTLGFGLQLLPFAYFDSTVSMSPRIFSRALRWDVIAVNTLPDYMKLIFLALFNSVNGMIAFLISQNCAFRQEANWCNKNIIPPFHAYLQNATISSSSEALLAPCYFLLAQAIDDSITTNYLVRSSCTIFRLYNDRERVEEDEWRVYTTTASSFQRNSYQHGSSFTMHLPTWYQLLQLVSEQGSESALCMASMRAAAIEARMDRLEHRIDVMQEEQTRNMEMILKRLEELGPRGRQEGNKADEQSHGNQNDRETKENSAERRSENLVTSRVEVKRRVELLSFEGEDVCGWLVKIERYFRMAQIQSGEKLDYVTLAFSGEALTWIEWWEEQTPFFT</sequence>
<keyword evidence="1" id="KW-0479">Metal-binding</keyword>
<feature type="region of interest" description="Disordered" evidence="4">
    <location>
        <begin position="286"/>
        <end position="318"/>
    </location>
</feature>
<evidence type="ECO:0000313" key="6">
    <source>
        <dbReference type="EMBL" id="QHN79119.1"/>
    </source>
</evidence>
<dbReference type="InterPro" id="IPR008949">
    <property type="entry name" value="Isoprenoid_synthase_dom_sf"/>
</dbReference>
<dbReference type="EMBL" id="CP031001">
    <property type="protein sequence ID" value="QHN79119.1"/>
    <property type="molecule type" value="Genomic_DNA"/>
</dbReference>
<feature type="compositionally biased region" description="Basic and acidic residues" evidence="4">
    <location>
        <begin position="286"/>
        <end position="317"/>
    </location>
</feature>
<name>A0A6B9VC13_ARAHY</name>
<gene>
    <name evidence="6" type="ORF">DS421_19g667360</name>
</gene>
<evidence type="ECO:0000256" key="3">
    <source>
        <dbReference type="ARBA" id="ARBA00023239"/>
    </source>
</evidence>
<feature type="region of interest" description="Disordered" evidence="4">
    <location>
        <begin position="12"/>
        <end position="41"/>
    </location>
</feature>
<dbReference type="GO" id="GO:0010333">
    <property type="term" value="F:terpene synthase activity"/>
    <property type="evidence" value="ECO:0007669"/>
    <property type="project" value="InterPro"/>
</dbReference>
<dbReference type="GO" id="GO:0000287">
    <property type="term" value="F:magnesium ion binding"/>
    <property type="evidence" value="ECO:0007669"/>
    <property type="project" value="InterPro"/>
</dbReference>
<dbReference type="Proteomes" id="UP000464620">
    <property type="component" value="Chromosome B09"/>
</dbReference>
<dbReference type="Gene3D" id="1.10.600.10">
    <property type="entry name" value="Farnesyl Diphosphate Synthase"/>
    <property type="match status" value="1"/>
</dbReference>
<evidence type="ECO:0000313" key="7">
    <source>
        <dbReference type="Proteomes" id="UP000464620"/>
    </source>
</evidence>
<dbReference type="InterPro" id="IPR005630">
    <property type="entry name" value="Terpene_synthase_metal-bd"/>
</dbReference>
<keyword evidence="2" id="KW-0460">Magnesium</keyword>
<dbReference type="AlphaFoldDB" id="A0A6B9VC13"/>
<protein>
    <submittedName>
        <fullName evidence="6">Isoprene synthase</fullName>
    </submittedName>
</protein>
<dbReference type="Pfam" id="PF03936">
    <property type="entry name" value="Terpene_synth_C"/>
    <property type="match status" value="1"/>
</dbReference>
<evidence type="ECO:0000259" key="5">
    <source>
        <dbReference type="Pfam" id="PF03936"/>
    </source>
</evidence>
<dbReference type="PANTHER" id="PTHR31225:SF98">
    <property type="entry name" value="TERPENE SYNTHASE 9-RELATED"/>
    <property type="match status" value="1"/>
</dbReference>